<sequence length="219" mass="22089">MGDARLSLARLVLLQAAAAGSPPSAQAPAPSAEVASPSTGGAAALPLQQPSRMPMPGRAHSAQTAQPPLPPFSSSPGWRGSPAWLDGSSAQTPAAKGGGSPRESVPLAKKRKRSAVDGGDGGEDAGGWAGEGRANEEDGDRVSEGVDEGDEAEGVYAKKKQVVERAARLAIFLYEAQNAARSNRRPYSHIGAGFAGPEGNGGTGCANFGYSKTLSGTSP</sequence>
<accession>A0A8H7ZMV4</accession>
<name>A0A8H7ZMV4_9FUNG</name>
<dbReference type="Proteomes" id="UP000673691">
    <property type="component" value="Unassembled WGS sequence"/>
</dbReference>
<keyword evidence="4" id="KW-1185">Reference proteome</keyword>
<feature type="signal peptide" evidence="2">
    <location>
        <begin position="1"/>
        <end position="19"/>
    </location>
</feature>
<keyword evidence="2" id="KW-0732">Signal</keyword>
<protein>
    <submittedName>
        <fullName evidence="3">Uncharacterized protein</fullName>
    </submittedName>
</protein>
<organism evidence="3 4">
    <name type="scientific">Olpidium bornovanus</name>
    <dbReference type="NCBI Taxonomy" id="278681"/>
    <lineage>
        <taxon>Eukaryota</taxon>
        <taxon>Fungi</taxon>
        <taxon>Fungi incertae sedis</taxon>
        <taxon>Olpidiomycota</taxon>
        <taxon>Olpidiomycotina</taxon>
        <taxon>Olpidiomycetes</taxon>
        <taxon>Olpidiales</taxon>
        <taxon>Olpidiaceae</taxon>
        <taxon>Olpidium</taxon>
    </lineage>
</organism>
<evidence type="ECO:0000256" key="1">
    <source>
        <dbReference type="SAM" id="MobiDB-lite"/>
    </source>
</evidence>
<feature type="chain" id="PRO_5034004315" evidence="2">
    <location>
        <begin position="20"/>
        <end position="219"/>
    </location>
</feature>
<evidence type="ECO:0000313" key="4">
    <source>
        <dbReference type="Proteomes" id="UP000673691"/>
    </source>
</evidence>
<feature type="compositionally biased region" description="Basic and acidic residues" evidence="1">
    <location>
        <begin position="133"/>
        <end position="144"/>
    </location>
</feature>
<feature type="region of interest" description="Disordered" evidence="1">
    <location>
        <begin position="18"/>
        <end position="156"/>
    </location>
</feature>
<evidence type="ECO:0000256" key="2">
    <source>
        <dbReference type="SAM" id="SignalP"/>
    </source>
</evidence>
<reference evidence="3 4" key="1">
    <citation type="journal article" name="Sci. Rep.">
        <title>Genome-scale phylogenetic analyses confirm Olpidium as the closest living zoosporic fungus to the non-flagellated, terrestrial fungi.</title>
        <authorList>
            <person name="Chang Y."/>
            <person name="Rochon D."/>
            <person name="Sekimoto S."/>
            <person name="Wang Y."/>
            <person name="Chovatia M."/>
            <person name="Sandor L."/>
            <person name="Salamov A."/>
            <person name="Grigoriev I.V."/>
            <person name="Stajich J.E."/>
            <person name="Spatafora J.W."/>
        </authorList>
    </citation>
    <scope>NUCLEOTIDE SEQUENCE [LARGE SCALE GENOMIC DNA]</scope>
    <source>
        <strain evidence="3">S191</strain>
    </source>
</reference>
<comment type="caution">
    <text evidence="3">The sequence shown here is derived from an EMBL/GenBank/DDBJ whole genome shotgun (WGS) entry which is preliminary data.</text>
</comment>
<feature type="compositionally biased region" description="Low complexity" evidence="1">
    <location>
        <begin position="18"/>
        <end position="38"/>
    </location>
</feature>
<proteinExistence type="predicted"/>
<evidence type="ECO:0000313" key="3">
    <source>
        <dbReference type="EMBL" id="KAG5456373.1"/>
    </source>
</evidence>
<dbReference type="EMBL" id="JAEFCI010011848">
    <property type="protein sequence ID" value="KAG5456373.1"/>
    <property type="molecule type" value="Genomic_DNA"/>
</dbReference>
<dbReference type="AlphaFoldDB" id="A0A8H7ZMV4"/>
<gene>
    <name evidence="3" type="ORF">BJ554DRAFT_3902</name>
</gene>